<name>A0A7S1PWY6_ALECA</name>
<protein>
    <submittedName>
        <fullName evidence="1">Uncharacterized protein</fullName>
    </submittedName>
</protein>
<dbReference type="AlphaFoldDB" id="A0A7S1PWY6"/>
<accession>A0A7S1PWY6</accession>
<organism evidence="1">
    <name type="scientific">Alexandrium catenella</name>
    <name type="common">Red tide dinoflagellate</name>
    <name type="synonym">Gonyaulax catenella</name>
    <dbReference type="NCBI Taxonomy" id="2925"/>
    <lineage>
        <taxon>Eukaryota</taxon>
        <taxon>Sar</taxon>
        <taxon>Alveolata</taxon>
        <taxon>Dinophyceae</taxon>
        <taxon>Gonyaulacales</taxon>
        <taxon>Pyrocystaceae</taxon>
        <taxon>Alexandrium</taxon>
    </lineage>
</organism>
<evidence type="ECO:0000313" key="1">
    <source>
        <dbReference type="EMBL" id="CAD9103781.1"/>
    </source>
</evidence>
<gene>
    <name evidence="1" type="ORF">ACAT0790_LOCUS8690</name>
</gene>
<sequence>MGQCMMSKMATRRIWSCRGTKVESLAHAKADADPGASDTGGPHGAKRRYRAVHLPLMSSAIEQTEDTAVFLLSPGTLRRQKRERLQMKARRDGSPGKLAALGLRRAHSAPAGIGREGPETCSQAAAVARNGVESCCLLSFSRGGADSSTPKSTRSADELRAGIMMRATEQTMMANLRQLSLKQKLRYGPGSEASGQPPMRKRQQVGEAAVAFTELYNKTVDILEANMTLSPPGRCRSIMGIDLMEYDSDDSGSECAANLAARERARAAGTLLAKRPPCSLPGECCGALGVEDEAAKCSSPRFERERLTTWPPG</sequence>
<proteinExistence type="predicted"/>
<dbReference type="EMBL" id="HBGE01014723">
    <property type="protein sequence ID" value="CAD9103781.1"/>
    <property type="molecule type" value="Transcribed_RNA"/>
</dbReference>
<reference evidence="1" key="1">
    <citation type="submission" date="2021-01" db="EMBL/GenBank/DDBJ databases">
        <authorList>
            <person name="Corre E."/>
            <person name="Pelletier E."/>
            <person name="Niang G."/>
            <person name="Scheremetjew M."/>
            <person name="Finn R."/>
            <person name="Kale V."/>
            <person name="Holt S."/>
            <person name="Cochrane G."/>
            <person name="Meng A."/>
            <person name="Brown T."/>
            <person name="Cohen L."/>
        </authorList>
    </citation>
    <scope>NUCLEOTIDE SEQUENCE</scope>
    <source>
        <strain evidence="1">OF101</strain>
    </source>
</reference>